<evidence type="ECO:0008006" key="4">
    <source>
        <dbReference type="Google" id="ProtNLM"/>
    </source>
</evidence>
<protein>
    <recommendedName>
        <fullName evidence="4">DUF763 domain-containing protein</fullName>
    </recommendedName>
</protein>
<gene>
    <name evidence="2" type="ORF">CAL13_03870</name>
</gene>
<dbReference type="AlphaFoldDB" id="A0A1W6YWH7"/>
<dbReference type="InterPro" id="IPR008482">
    <property type="entry name" value="DUF763"/>
</dbReference>
<dbReference type="EMBL" id="CP021109">
    <property type="protein sequence ID" value="ARP85447.1"/>
    <property type="molecule type" value="Genomic_DNA"/>
</dbReference>
<evidence type="ECO:0000313" key="3">
    <source>
        <dbReference type="Proteomes" id="UP000194139"/>
    </source>
</evidence>
<evidence type="ECO:0000313" key="2">
    <source>
        <dbReference type="EMBL" id="ARP85447.1"/>
    </source>
</evidence>
<sequence>MKRAGSADLPLHGGRVPAWLGARMTRLGAVIAQAIVHHYGRDEFLRRLAHPFWFQSFGAVMGMDWHSSGITTSVIGALKRGLGPMAHELGIHVCGGRGNHSRKTPQELLAIGDRVGLDGDALARASRLVAKVDSAAVQDGFDLYLHGFIVTDDGKWTVVQQGMNGASRLARRYHWLSEDLRSFVEAPHTAIDGPNQGEIVNLTDPRAAASRAGQLELLNGRGADFIVAEAAALARAAQAAQSGGSSATRPAASAQTAQSANSANSAKSAKSPKSAGAASTRPGRAASRAAECAVATAPAQLSLFEPAPLAVASPRPAASTDVAASDLAAGSGSPDACAPHLVMPAHHDVRAKDVNLRRLHAALAAATECGPSDFAELLLVPGVGARTVHSLALVAEIVHGAPCRFTDPARFSMAHGGKDRHPYPVPLDVYDQTIAVMKAAVGQARLGNEEKLDALRRLDRQARLLERSARGPALDDYVAQERRDSPVYGGRSVFGWEAAAQVMPRRDHS</sequence>
<keyword evidence="3" id="KW-1185">Reference proteome</keyword>
<dbReference type="Proteomes" id="UP000194139">
    <property type="component" value="Chromosome"/>
</dbReference>
<organism evidence="2 3">
    <name type="scientific">Bordetella genomosp. 9</name>
    <dbReference type="NCBI Taxonomy" id="1416803"/>
    <lineage>
        <taxon>Bacteria</taxon>
        <taxon>Pseudomonadati</taxon>
        <taxon>Pseudomonadota</taxon>
        <taxon>Betaproteobacteria</taxon>
        <taxon>Burkholderiales</taxon>
        <taxon>Alcaligenaceae</taxon>
        <taxon>Bordetella</taxon>
    </lineage>
</organism>
<dbReference type="PANTHER" id="PTHR38597">
    <property type="entry name" value="BLL3834 PROTEIN"/>
    <property type="match status" value="1"/>
</dbReference>
<accession>A0A1W6YWH7</accession>
<proteinExistence type="predicted"/>
<name>A0A1W6YWH7_9BORD</name>
<dbReference type="Pfam" id="PF05559">
    <property type="entry name" value="DUF763"/>
    <property type="match status" value="1"/>
</dbReference>
<dbReference type="PANTHER" id="PTHR38597:SF1">
    <property type="entry name" value="BLL3834 PROTEIN"/>
    <property type="match status" value="1"/>
</dbReference>
<evidence type="ECO:0000256" key="1">
    <source>
        <dbReference type="SAM" id="MobiDB-lite"/>
    </source>
</evidence>
<dbReference type="RefSeq" id="WP_086071573.1">
    <property type="nucleotide sequence ID" value="NZ_CP021109.1"/>
</dbReference>
<reference evidence="2 3" key="1">
    <citation type="submission" date="2017-05" db="EMBL/GenBank/DDBJ databases">
        <title>Complete and WGS of Bordetella genogroups.</title>
        <authorList>
            <person name="Spilker T."/>
            <person name="LiPuma J."/>
        </authorList>
    </citation>
    <scope>NUCLEOTIDE SEQUENCE [LARGE SCALE GENOMIC DNA]</scope>
    <source>
        <strain evidence="2 3">AU17164</strain>
    </source>
</reference>
<feature type="region of interest" description="Disordered" evidence="1">
    <location>
        <begin position="244"/>
        <end position="283"/>
    </location>
</feature>